<dbReference type="HAMAP" id="MF_00226_B">
    <property type="entry name" value="CinA_B"/>
    <property type="match status" value="1"/>
</dbReference>
<dbReference type="PIRSF" id="PIRSF006728">
    <property type="entry name" value="CinA"/>
    <property type="match status" value="1"/>
</dbReference>
<gene>
    <name evidence="1" type="primary">cinA</name>
    <name evidence="3" type="ORF">IAA66_04580</name>
</gene>
<name>A0A9D0YVJ2_9FIRM</name>
<comment type="similarity">
    <text evidence="1">Belongs to the CinA family.</text>
</comment>
<dbReference type="CDD" id="cd00885">
    <property type="entry name" value="cinA"/>
    <property type="match status" value="1"/>
</dbReference>
<feature type="domain" description="MoaB/Mog" evidence="2">
    <location>
        <begin position="4"/>
        <end position="171"/>
    </location>
</feature>
<dbReference type="NCBIfam" id="TIGR00199">
    <property type="entry name" value="PncC_domain"/>
    <property type="match status" value="1"/>
</dbReference>
<evidence type="ECO:0000256" key="1">
    <source>
        <dbReference type="HAMAP-Rule" id="MF_00226"/>
    </source>
</evidence>
<dbReference type="NCBIfam" id="TIGR00177">
    <property type="entry name" value="molyb_syn"/>
    <property type="match status" value="1"/>
</dbReference>
<dbReference type="Gene3D" id="3.90.950.20">
    <property type="entry name" value="CinA-like"/>
    <property type="match status" value="1"/>
</dbReference>
<organism evidence="3 4">
    <name type="scientific">Candidatus Avichristensenella intestinipullorum</name>
    <dbReference type="NCBI Taxonomy" id="2840693"/>
    <lineage>
        <taxon>Bacteria</taxon>
        <taxon>Bacillati</taxon>
        <taxon>Bacillota</taxon>
        <taxon>Clostridia</taxon>
        <taxon>Candidatus Avichristensenella</taxon>
    </lineage>
</organism>
<dbReference type="NCBIfam" id="NF001813">
    <property type="entry name" value="PRK00549.1"/>
    <property type="match status" value="1"/>
</dbReference>
<dbReference type="SMART" id="SM00852">
    <property type="entry name" value="MoCF_biosynth"/>
    <property type="match status" value="1"/>
</dbReference>
<dbReference type="Pfam" id="PF02464">
    <property type="entry name" value="CinA"/>
    <property type="match status" value="1"/>
</dbReference>
<accession>A0A9D0YVJ2</accession>
<evidence type="ECO:0000313" key="4">
    <source>
        <dbReference type="Proteomes" id="UP000886819"/>
    </source>
</evidence>
<dbReference type="AlphaFoldDB" id="A0A9D0YVJ2"/>
<dbReference type="InterPro" id="IPR041424">
    <property type="entry name" value="CinA_KH"/>
</dbReference>
<dbReference type="Gene3D" id="3.40.980.10">
    <property type="entry name" value="MoaB/Mog-like domain"/>
    <property type="match status" value="1"/>
</dbReference>
<dbReference type="EMBL" id="DVFI01000070">
    <property type="protein sequence ID" value="HIQ62849.1"/>
    <property type="molecule type" value="Genomic_DNA"/>
</dbReference>
<dbReference type="NCBIfam" id="TIGR00200">
    <property type="entry name" value="cinA_nterm"/>
    <property type="match status" value="1"/>
</dbReference>
<dbReference type="InterPro" id="IPR008135">
    <property type="entry name" value="Competence-induced_CinA"/>
</dbReference>
<evidence type="ECO:0000259" key="2">
    <source>
        <dbReference type="SMART" id="SM00852"/>
    </source>
</evidence>
<dbReference type="Proteomes" id="UP000886819">
    <property type="component" value="Unassembled WGS sequence"/>
</dbReference>
<dbReference type="InterPro" id="IPR050101">
    <property type="entry name" value="CinA"/>
</dbReference>
<reference evidence="3" key="1">
    <citation type="submission" date="2020-10" db="EMBL/GenBank/DDBJ databases">
        <authorList>
            <person name="Gilroy R."/>
        </authorList>
    </citation>
    <scope>NUCLEOTIDE SEQUENCE</scope>
    <source>
        <strain evidence="3">ChiHile30-977</strain>
    </source>
</reference>
<proteinExistence type="inferred from homology"/>
<dbReference type="InterPro" id="IPR008136">
    <property type="entry name" value="CinA_C"/>
</dbReference>
<dbReference type="PANTHER" id="PTHR13939">
    <property type="entry name" value="NICOTINAMIDE-NUCLEOTIDE AMIDOHYDROLASE PNCC"/>
    <property type="match status" value="1"/>
</dbReference>
<evidence type="ECO:0000313" key="3">
    <source>
        <dbReference type="EMBL" id="HIQ62849.1"/>
    </source>
</evidence>
<reference evidence="3" key="2">
    <citation type="journal article" date="2021" name="PeerJ">
        <title>Extensive microbial diversity within the chicken gut microbiome revealed by metagenomics and culture.</title>
        <authorList>
            <person name="Gilroy R."/>
            <person name="Ravi A."/>
            <person name="Getino M."/>
            <person name="Pursley I."/>
            <person name="Horton D.L."/>
            <person name="Alikhan N.F."/>
            <person name="Baker D."/>
            <person name="Gharbi K."/>
            <person name="Hall N."/>
            <person name="Watson M."/>
            <person name="Adriaenssens E.M."/>
            <person name="Foster-Nyarko E."/>
            <person name="Jarju S."/>
            <person name="Secka A."/>
            <person name="Antonio M."/>
            <person name="Oren A."/>
            <person name="Chaudhuri R.R."/>
            <person name="La Ragione R."/>
            <person name="Hildebrand F."/>
            <person name="Pallen M.J."/>
        </authorList>
    </citation>
    <scope>NUCLEOTIDE SEQUENCE</scope>
    <source>
        <strain evidence="3">ChiHile30-977</strain>
    </source>
</reference>
<dbReference type="SUPFAM" id="SSF142433">
    <property type="entry name" value="CinA-like"/>
    <property type="match status" value="1"/>
</dbReference>
<protein>
    <recommendedName>
        <fullName evidence="1">Putative competence-damage inducible protein</fullName>
    </recommendedName>
</protein>
<dbReference type="PANTHER" id="PTHR13939:SF0">
    <property type="entry name" value="NMN AMIDOHYDROLASE-LIKE PROTEIN YFAY"/>
    <property type="match status" value="1"/>
</dbReference>
<comment type="caution">
    <text evidence="3">The sequence shown here is derived from an EMBL/GenBank/DDBJ whole genome shotgun (WGS) entry which is preliminary data.</text>
</comment>
<sequence>MIAEIIAVGTELLMGQVLNTNGQYLARRLSEAGVTLHHQTTVGDNPQRLEEAVRQALSRADVVITTGGLGPTADDITKELCARALDLPMEPNAEAEAMVRGWFVKNGRPMTDNNLRQAVFPRGARILPNGYGTAPGCIAEKDGKAVINLPGPPRELIPMYEQSVAPYLAARSGAHLVSRYLRIFGMGESQVESLTGDLMRESVNPTLAPYCSTGEVQLRLTMRCRTPEEAAPHLDRLEAQVRQRLGDVIYAVTDRPDDSMERAAVEALRAAGKTVATAESCTGGLIASRLVNVPGASQVFLQGHVTYANRAKESVLGVRHETLAGFGAVSRETALEMAEGLFERSGADICLSVTGIAGPDGGTPDKPVGLVWLGLCTARGARAQALHLTGNRERIRTLAALHGLHWILRAARGQDI</sequence>
<dbReference type="SUPFAM" id="SSF53218">
    <property type="entry name" value="Molybdenum cofactor biosynthesis proteins"/>
    <property type="match status" value="1"/>
</dbReference>
<dbReference type="Pfam" id="PF18146">
    <property type="entry name" value="CinA_KH"/>
    <property type="match status" value="1"/>
</dbReference>
<dbReference type="InterPro" id="IPR036653">
    <property type="entry name" value="CinA-like_C"/>
</dbReference>
<dbReference type="Pfam" id="PF00994">
    <property type="entry name" value="MoCF_biosynth"/>
    <property type="match status" value="1"/>
</dbReference>
<dbReference type="InterPro" id="IPR001453">
    <property type="entry name" value="MoaB/Mog_dom"/>
</dbReference>
<dbReference type="Gene3D" id="3.30.70.2860">
    <property type="match status" value="1"/>
</dbReference>
<dbReference type="InterPro" id="IPR036425">
    <property type="entry name" value="MoaB/Mog-like_dom_sf"/>
</dbReference>